<feature type="chain" id="PRO_5046322640" evidence="1">
    <location>
        <begin position="19"/>
        <end position="135"/>
    </location>
</feature>
<evidence type="ECO:0000313" key="3">
    <source>
        <dbReference type="EMBL" id="MFD1787987.1"/>
    </source>
</evidence>
<dbReference type="Gene3D" id="2.40.128.520">
    <property type="match status" value="1"/>
</dbReference>
<organism evidence="3 4">
    <name type="scientific">Sphingomonas floccifaciens</name>
    <dbReference type="NCBI Taxonomy" id="1844115"/>
    <lineage>
        <taxon>Bacteria</taxon>
        <taxon>Pseudomonadati</taxon>
        <taxon>Pseudomonadota</taxon>
        <taxon>Alphaproteobacteria</taxon>
        <taxon>Sphingomonadales</taxon>
        <taxon>Sphingomonadaceae</taxon>
        <taxon>Sphingomonas</taxon>
    </lineage>
</organism>
<evidence type="ECO:0000259" key="2">
    <source>
        <dbReference type="Pfam" id="PF09917"/>
    </source>
</evidence>
<gene>
    <name evidence="3" type="ORF">ACFSC3_10410</name>
</gene>
<evidence type="ECO:0000256" key="1">
    <source>
        <dbReference type="SAM" id="SignalP"/>
    </source>
</evidence>
<dbReference type="RefSeq" id="WP_380940341.1">
    <property type="nucleotide sequence ID" value="NZ_JBHUFC010000003.1"/>
</dbReference>
<dbReference type="EMBL" id="JBHUFC010000003">
    <property type="protein sequence ID" value="MFD1787987.1"/>
    <property type="molecule type" value="Genomic_DNA"/>
</dbReference>
<dbReference type="Pfam" id="PF09917">
    <property type="entry name" value="DUF2147"/>
    <property type="match status" value="1"/>
</dbReference>
<dbReference type="PANTHER" id="PTHR36919:SF2">
    <property type="entry name" value="BLL6627 PROTEIN"/>
    <property type="match status" value="1"/>
</dbReference>
<accession>A0ABW4NDC1</accession>
<name>A0ABW4NDC1_9SPHN</name>
<keyword evidence="1" id="KW-0732">Signal</keyword>
<protein>
    <submittedName>
        <fullName evidence="3">DUF2147 domain-containing protein</fullName>
    </submittedName>
</protein>
<proteinExistence type="predicted"/>
<comment type="caution">
    <text evidence="3">The sequence shown here is derived from an EMBL/GenBank/DDBJ whole genome shotgun (WGS) entry which is preliminary data.</text>
</comment>
<feature type="domain" description="DUF2147" evidence="2">
    <location>
        <begin position="25"/>
        <end position="133"/>
    </location>
</feature>
<reference evidence="4" key="1">
    <citation type="journal article" date="2019" name="Int. J. Syst. Evol. Microbiol.">
        <title>The Global Catalogue of Microorganisms (GCM) 10K type strain sequencing project: providing services to taxonomists for standard genome sequencing and annotation.</title>
        <authorList>
            <consortium name="The Broad Institute Genomics Platform"/>
            <consortium name="The Broad Institute Genome Sequencing Center for Infectious Disease"/>
            <person name="Wu L."/>
            <person name="Ma J."/>
        </authorList>
    </citation>
    <scope>NUCLEOTIDE SEQUENCE [LARGE SCALE GENOMIC DNA]</scope>
    <source>
        <strain evidence="4">Q85</strain>
    </source>
</reference>
<keyword evidence="4" id="KW-1185">Reference proteome</keyword>
<dbReference type="PANTHER" id="PTHR36919">
    <property type="entry name" value="BLR1215 PROTEIN"/>
    <property type="match status" value="1"/>
</dbReference>
<dbReference type="Proteomes" id="UP001597283">
    <property type="component" value="Unassembled WGS sequence"/>
</dbReference>
<sequence>MRIALLAAALLFPATALAAPAPVTGRWLTVEGKVIVEIAPCGAQLCGRITKVLKPRPGGPAVDANNPDPAKRRQPIEGLSILTGFTAKNDRWGGRIYDPESGRTYRSELSAAGNVLKVKGCFGPFCRSQEWTRLR</sequence>
<feature type="signal peptide" evidence="1">
    <location>
        <begin position="1"/>
        <end position="18"/>
    </location>
</feature>
<dbReference type="InterPro" id="IPR019223">
    <property type="entry name" value="DUF2147"/>
</dbReference>
<evidence type="ECO:0000313" key="4">
    <source>
        <dbReference type="Proteomes" id="UP001597283"/>
    </source>
</evidence>